<dbReference type="GO" id="GO:0044550">
    <property type="term" value="P:secondary metabolite biosynthetic process"/>
    <property type="evidence" value="ECO:0007669"/>
    <property type="project" value="TreeGrafter"/>
</dbReference>
<reference evidence="4 5" key="1">
    <citation type="submission" date="2013-11" db="EMBL/GenBank/DDBJ databases">
        <title>Elucidation of the Photorhabdus temperata genome and generation of transposon mutant library to identify motility mutants.</title>
        <authorList>
            <person name="Hurst S.G.IV."/>
            <person name="Micheals B."/>
            <person name="Abebe-Akele F."/>
            <person name="Rowedder H."/>
            <person name="Bullock H."/>
            <person name="Jackobeck R."/>
            <person name="Janicki E."/>
            <person name="Tisa L.S."/>
        </authorList>
    </citation>
    <scope>NUCLEOTIDE SEQUENCE [LARGE SCALE GENOMIC DNA]</scope>
    <source>
        <strain evidence="4 5">NC19</strain>
    </source>
</reference>
<dbReference type="GO" id="GO:0031177">
    <property type="term" value="F:phosphopantetheine binding"/>
    <property type="evidence" value="ECO:0007669"/>
    <property type="project" value="TreeGrafter"/>
</dbReference>
<dbReference type="InterPro" id="IPR002376">
    <property type="entry name" value="Formyl_transf_N"/>
</dbReference>
<dbReference type="PANTHER" id="PTHR45527">
    <property type="entry name" value="NONRIBOSOMAL PEPTIDE SYNTHETASE"/>
    <property type="match status" value="1"/>
</dbReference>
<name>W3VF64_9GAMM</name>
<dbReference type="AlphaFoldDB" id="W3VF64"/>
<dbReference type="Pfam" id="PF00501">
    <property type="entry name" value="AMP-binding"/>
    <property type="match status" value="1"/>
</dbReference>
<feature type="domain" description="Formyl transferase C-terminal" evidence="3">
    <location>
        <begin position="231"/>
        <end position="324"/>
    </location>
</feature>
<dbReference type="Pfam" id="PF02911">
    <property type="entry name" value="Formyl_trans_C"/>
    <property type="match status" value="1"/>
</dbReference>
<dbReference type="SUPFAM" id="SSF52777">
    <property type="entry name" value="CoA-dependent acyltransferases"/>
    <property type="match status" value="1"/>
</dbReference>
<dbReference type="EMBL" id="AYSJ01000002">
    <property type="protein sequence ID" value="ETS33664.1"/>
    <property type="molecule type" value="Genomic_DNA"/>
</dbReference>
<dbReference type="GO" id="GO:0003824">
    <property type="term" value="F:catalytic activity"/>
    <property type="evidence" value="ECO:0007669"/>
    <property type="project" value="InterPro"/>
</dbReference>
<dbReference type="Proteomes" id="UP000018957">
    <property type="component" value="Unassembled WGS sequence"/>
</dbReference>
<evidence type="ECO:0000313" key="5">
    <source>
        <dbReference type="Proteomes" id="UP000018957"/>
    </source>
</evidence>
<protein>
    <submittedName>
        <fullName evidence="4">Non-ribosomal peptide synthase</fullName>
    </submittedName>
</protein>
<feature type="domain" description="Formyl transferase N-terminal" evidence="2">
    <location>
        <begin position="89"/>
        <end position="197"/>
    </location>
</feature>
<dbReference type="InterPro" id="IPR011034">
    <property type="entry name" value="Formyl_transferase-like_C_sf"/>
</dbReference>
<dbReference type="Pfam" id="PF00551">
    <property type="entry name" value="Formyl_trans_N"/>
    <property type="match status" value="1"/>
</dbReference>
<dbReference type="SUPFAM" id="SSF56801">
    <property type="entry name" value="Acetyl-CoA synthetase-like"/>
    <property type="match status" value="1"/>
</dbReference>
<evidence type="ECO:0000259" key="2">
    <source>
        <dbReference type="Pfam" id="PF00551"/>
    </source>
</evidence>
<dbReference type="CDD" id="cd08700">
    <property type="entry name" value="FMT_C_OzmH_like"/>
    <property type="match status" value="1"/>
</dbReference>
<evidence type="ECO:0000313" key="4">
    <source>
        <dbReference type="EMBL" id="ETS33664.1"/>
    </source>
</evidence>
<keyword evidence="5" id="KW-1185">Reference proteome</keyword>
<dbReference type="RefSeq" id="WP_051477144.1">
    <property type="nucleotide sequence ID" value="NZ_AYSJ01000002.1"/>
</dbReference>
<dbReference type="SUPFAM" id="SSF53328">
    <property type="entry name" value="Formyltransferase"/>
    <property type="match status" value="1"/>
</dbReference>
<gene>
    <name evidence="4" type="ORF">PTE_00840</name>
</gene>
<accession>W3VF64</accession>
<dbReference type="PATRIC" id="fig|1004151.3.peg.899"/>
<dbReference type="Gene3D" id="3.40.50.980">
    <property type="match status" value="2"/>
</dbReference>
<dbReference type="GO" id="GO:0005737">
    <property type="term" value="C:cytoplasm"/>
    <property type="evidence" value="ECO:0007669"/>
    <property type="project" value="TreeGrafter"/>
</dbReference>
<dbReference type="Gene3D" id="3.40.50.12230">
    <property type="match status" value="1"/>
</dbReference>
<dbReference type="InterPro" id="IPR000873">
    <property type="entry name" value="AMP-dep_synth/lig_dom"/>
</dbReference>
<dbReference type="InterPro" id="IPR005793">
    <property type="entry name" value="Formyl_trans_C"/>
</dbReference>
<feature type="domain" description="AMP-dependent synthetase/ligase" evidence="1">
    <location>
        <begin position="601"/>
        <end position="703"/>
    </location>
</feature>
<evidence type="ECO:0000259" key="3">
    <source>
        <dbReference type="Pfam" id="PF02911"/>
    </source>
</evidence>
<evidence type="ECO:0000259" key="1">
    <source>
        <dbReference type="Pfam" id="PF00501"/>
    </source>
</evidence>
<organism evidence="4 5">
    <name type="scientific">Photorhabdus khanii NC19</name>
    <dbReference type="NCBI Taxonomy" id="1004151"/>
    <lineage>
        <taxon>Bacteria</taxon>
        <taxon>Pseudomonadati</taxon>
        <taxon>Pseudomonadota</taxon>
        <taxon>Gammaproteobacteria</taxon>
        <taxon>Enterobacterales</taxon>
        <taxon>Morganellaceae</taxon>
        <taxon>Photorhabdus</taxon>
    </lineage>
</organism>
<dbReference type="GO" id="GO:0043041">
    <property type="term" value="P:amino acid activation for nonribosomal peptide biosynthetic process"/>
    <property type="evidence" value="ECO:0007669"/>
    <property type="project" value="TreeGrafter"/>
</dbReference>
<dbReference type="CDD" id="cd08649">
    <property type="entry name" value="FMT_core_NRPS_like"/>
    <property type="match status" value="1"/>
</dbReference>
<dbReference type="Gene3D" id="3.30.559.30">
    <property type="entry name" value="Nonribosomal peptide synthetase, condensation domain"/>
    <property type="match status" value="1"/>
</dbReference>
<sequence length="727" mass="80270">MKDNIAKAESVLKTELLSQTSENITNNVKNIPVLSRRCVVIGGTTLAVFCAEQIQAAGHTIQAMLTTDTVLQTWAARQGIVCVNSVEALHTQIAQHPVDWLFSIVNPIILPAALIEQIRGGAFNYHNSPLPRYAGSHATSWALLARETHYAISWHCIEVGVDTGDIAVQWPVAIEEHDNAFSLNLKCYQAAQEGFIKLLRDLEQGKLVTYPQDLTQRSFYRQSRRPDGGGYLCWQQPGEALSALVRALDFGENYLNPLGCPKLLLKQGPVRISWLQRLNHRSEEAPGTLIALEEEAWQVTTGSEDVRIGGFATLEGKLLSAGELADISELRPGQQLPLLSLQQAQNVKDTLQALASGESFWRERLASLLPLQLPFETTGKSAEPKWALSAWQSPLLKNGEKAPLQTFAIYLARLTHQTEFQIGWCVDRVKNEPNGLSGLAPVVPMTIKVEFDQPWCTVANWINDELAQLAQHRTFCRDLLSRSPSLCAIPALTTSRPWRVAVSFIPDDKPWEQNALGELLTLQMNNQGGFRWIYDANRLNAEAVQRMSEHLQVLASSAGEGDDIPVWQFNLLPEAERTLLLETWNATQTRYPDQTCIHWLFEQQAEKTPEAIALVYEEHILSYAELNARANRLAHQLIALGVVPDQRVAICVASSPAQIVGLLAVLKAGGAYVPLDPAYPGERLVHILTDAAPAIVLADNTGRTALGEKVLAAFTVLEPNSLPDQPG</sequence>
<dbReference type="PANTHER" id="PTHR45527:SF1">
    <property type="entry name" value="FATTY ACID SYNTHASE"/>
    <property type="match status" value="1"/>
</dbReference>
<dbReference type="InterPro" id="IPR036477">
    <property type="entry name" value="Formyl_transf_N_sf"/>
</dbReference>
<dbReference type="SUPFAM" id="SSF50486">
    <property type="entry name" value="FMT C-terminal domain-like"/>
    <property type="match status" value="1"/>
</dbReference>
<comment type="caution">
    <text evidence="4">The sequence shown here is derived from an EMBL/GenBank/DDBJ whole genome shotgun (WGS) entry which is preliminary data.</text>
</comment>
<proteinExistence type="predicted"/>